<reference evidence="2 3" key="1">
    <citation type="submission" date="2018-08" db="EMBL/GenBank/DDBJ databases">
        <title>Pseudooceanicola sediminis CY03 in the family Rhodobacteracea.</title>
        <authorList>
            <person name="Zhang Y.-J."/>
        </authorList>
    </citation>
    <scope>NUCLEOTIDE SEQUENCE [LARGE SCALE GENOMIC DNA]</scope>
    <source>
        <strain evidence="2 3">CY03</strain>
    </source>
</reference>
<accession>A0A399IXE6</accession>
<evidence type="ECO:0000313" key="3">
    <source>
        <dbReference type="Proteomes" id="UP000265848"/>
    </source>
</evidence>
<name>A0A399IXE6_9RHOB</name>
<evidence type="ECO:0000259" key="1">
    <source>
        <dbReference type="Pfam" id="PF19834"/>
    </source>
</evidence>
<comment type="caution">
    <text evidence="2">The sequence shown here is derived from an EMBL/GenBank/DDBJ whole genome shotgun (WGS) entry which is preliminary data.</text>
</comment>
<dbReference type="Proteomes" id="UP000265848">
    <property type="component" value="Unassembled WGS sequence"/>
</dbReference>
<feature type="domain" description="DUF6314" evidence="1">
    <location>
        <begin position="7"/>
        <end position="134"/>
    </location>
</feature>
<sequence length="137" mass="15971">MPELADFEGDWRIERSVRNAMGEDAHFAGVAAFTPAPGGLRLTEAGEMRIGTQGFHAERRYLWQQVDNLIHVRFDDGRFFHAFDARTVTPAAHHDCAPDVYRVHYDFSAWPTWRAEWHVRGPRKDYRMCSRYFRDAA</sequence>
<organism evidence="2 3">
    <name type="scientific">Pseudooceanicola sediminis</name>
    <dbReference type="NCBI Taxonomy" id="2211117"/>
    <lineage>
        <taxon>Bacteria</taxon>
        <taxon>Pseudomonadati</taxon>
        <taxon>Pseudomonadota</taxon>
        <taxon>Alphaproteobacteria</taxon>
        <taxon>Rhodobacterales</taxon>
        <taxon>Paracoccaceae</taxon>
        <taxon>Pseudooceanicola</taxon>
    </lineage>
</organism>
<dbReference type="AlphaFoldDB" id="A0A399IXE6"/>
<proteinExistence type="predicted"/>
<dbReference type="OrthoDB" id="7351979at2"/>
<keyword evidence="3" id="KW-1185">Reference proteome</keyword>
<dbReference type="EMBL" id="QWJJ01000022">
    <property type="protein sequence ID" value="RII37097.1"/>
    <property type="molecule type" value="Genomic_DNA"/>
</dbReference>
<dbReference type="InterPro" id="IPR045632">
    <property type="entry name" value="DUF6314"/>
</dbReference>
<dbReference type="RefSeq" id="WP_119400632.1">
    <property type="nucleotide sequence ID" value="NZ_QWJJ01000022.1"/>
</dbReference>
<evidence type="ECO:0000313" key="2">
    <source>
        <dbReference type="EMBL" id="RII37097.1"/>
    </source>
</evidence>
<gene>
    <name evidence="2" type="ORF">DL237_19010</name>
</gene>
<protein>
    <submittedName>
        <fullName evidence="2">Trigger factor</fullName>
    </submittedName>
</protein>
<dbReference type="Pfam" id="PF19834">
    <property type="entry name" value="DUF6314"/>
    <property type="match status" value="1"/>
</dbReference>